<evidence type="ECO:0000256" key="6">
    <source>
        <dbReference type="HAMAP-Rule" id="MF_00099"/>
    </source>
</evidence>
<dbReference type="KEGG" id="cmic:caldi_05080"/>
<evidence type="ECO:0000256" key="3">
    <source>
        <dbReference type="ARBA" id="ARBA00022801"/>
    </source>
</evidence>
<keyword evidence="3 6" id="KW-0378">Hydrolase</keyword>
<evidence type="ECO:0000256" key="1">
    <source>
        <dbReference type="ARBA" id="ARBA00022490"/>
    </source>
</evidence>
<feature type="active site" evidence="6 7">
    <location>
        <position position="176"/>
    </location>
</feature>
<feature type="domain" description="CheB-type methylesterase" evidence="10">
    <location>
        <begin position="156"/>
        <end position="354"/>
    </location>
</feature>
<keyword evidence="12" id="KW-1185">Reference proteome</keyword>
<dbReference type="EC" id="3.1.1.61" evidence="6"/>
<dbReference type="GO" id="GO:0006935">
    <property type="term" value="P:chemotaxis"/>
    <property type="evidence" value="ECO:0007669"/>
    <property type="project" value="UniProtKB-UniRule"/>
</dbReference>
<dbReference type="GO" id="GO:0000156">
    <property type="term" value="F:phosphorelay response regulator activity"/>
    <property type="evidence" value="ECO:0007669"/>
    <property type="project" value="InterPro"/>
</dbReference>
<dbReference type="AlphaFoldDB" id="A0AA35G7K5"/>
<dbReference type="SMART" id="SM00448">
    <property type="entry name" value="REC"/>
    <property type="match status" value="1"/>
</dbReference>
<feature type="domain" description="Response regulatory" evidence="9">
    <location>
        <begin position="7"/>
        <end position="124"/>
    </location>
</feature>
<proteinExistence type="inferred from homology"/>
<dbReference type="NCBIfam" id="NF001965">
    <property type="entry name" value="PRK00742.1"/>
    <property type="match status" value="1"/>
</dbReference>
<dbReference type="InterPro" id="IPR000673">
    <property type="entry name" value="Sig_transdc_resp-reg_Me-estase"/>
</dbReference>
<dbReference type="GO" id="GO:0005737">
    <property type="term" value="C:cytoplasm"/>
    <property type="evidence" value="ECO:0007669"/>
    <property type="project" value="UniProtKB-SubCell"/>
</dbReference>
<dbReference type="Proteomes" id="UP001163687">
    <property type="component" value="Chromosome"/>
</dbReference>
<keyword evidence="1 6" id="KW-0963">Cytoplasm</keyword>
<organism evidence="11 12">
    <name type="scientific">Caldinitratiruptor microaerophilus</name>
    <dbReference type="NCBI Taxonomy" id="671077"/>
    <lineage>
        <taxon>Bacteria</taxon>
        <taxon>Bacillati</taxon>
        <taxon>Bacillota</taxon>
        <taxon>Clostridia</taxon>
        <taxon>Eubacteriales</taxon>
        <taxon>Symbiobacteriaceae</taxon>
        <taxon>Caldinitratiruptor</taxon>
    </lineage>
</organism>
<dbReference type="InterPro" id="IPR001789">
    <property type="entry name" value="Sig_transdc_resp-reg_receiver"/>
</dbReference>
<feature type="active site" evidence="6 7">
    <location>
        <position position="296"/>
    </location>
</feature>
<dbReference type="InterPro" id="IPR011006">
    <property type="entry name" value="CheY-like_superfamily"/>
</dbReference>
<comment type="function">
    <text evidence="4">May play the central regulatory role in sporulation. It may be an element of the effector pathway responsible for the activation of sporulation genes in response to nutritional stress. Spo0A may act in concert with spo0H (a sigma factor) to control the expression of some genes that are critical to the sporulation process.</text>
</comment>
<name>A0AA35G7K5_9FIRM</name>
<evidence type="ECO:0000256" key="5">
    <source>
        <dbReference type="ARBA" id="ARBA00048267"/>
    </source>
</evidence>
<sequence>METRPIRVLVVDDSAFMRRIISQLLGSEPDIEVVGTARDGLDGVEKALALAPDVITLDIEMPRLDGYGALREIMRQRPTPVVMVSSHTREGAEATIRALAMGAVDVLAKPSGPISLDMATVRADLVRKVRAAAGAKVRYRRALAELPRLARPKDPPAPGLAPVAEAAGQVVVIACSTGGPGALHQVVPRLPADLGAGVLVVQHMPPGFTRSLANRLDEISPIAVREAEEGDPVLPGQVLIAPGGLHMTVTPGRRVHLTDDPPVHGVRPAADPLLESAAQVFGSRVLAVVLTGMGYDGARGAYAVKRAGGRCVAEHESTCVVYGMPRAVVEMGLADEVLPVHEIAGAIARLVAAPPGGGAVAEAGGAAP</sequence>
<comment type="PTM">
    <text evidence="6">Phosphorylated by CheA. Phosphorylation of the N-terminal regulatory domain activates the methylesterase activity.</text>
</comment>
<dbReference type="EMBL" id="AP025628">
    <property type="protein sequence ID" value="BDG59418.1"/>
    <property type="molecule type" value="Genomic_DNA"/>
</dbReference>
<dbReference type="PIRSF" id="PIRSF000876">
    <property type="entry name" value="RR_chemtxs_CheB"/>
    <property type="match status" value="1"/>
</dbReference>
<feature type="active site" evidence="6 7">
    <location>
        <position position="203"/>
    </location>
</feature>
<gene>
    <name evidence="6" type="primary">cheB</name>
    <name evidence="11" type="ORF">caldi_05080</name>
</gene>
<evidence type="ECO:0000313" key="11">
    <source>
        <dbReference type="EMBL" id="BDG59418.1"/>
    </source>
</evidence>
<dbReference type="GO" id="GO:0008984">
    <property type="term" value="F:protein-glutamate methylesterase activity"/>
    <property type="evidence" value="ECO:0007669"/>
    <property type="project" value="UniProtKB-UniRule"/>
</dbReference>
<dbReference type="HAMAP" id="MF_00099">
    <property type="entry name" value="CheB_chemtxs"/>
    <property type="match status" value="1"/>
</dbReference>
<dbReference type="PROSITE" id="PS50110">
    <property type="entry name" value="RESPONSE_REGULATORY"/>
    <property type="match status" value="1"/>
</dbReference>
<dbReference type="CDD" id="cd16432">
    <property type="entry name" value="CheB_Rec"/>
    <property type="match status" value="1"/>
</dbReference>
<comment type="catalytic activity">
    <reaction evidence="6">
        <text>L-glutaminyl-[protein] + H2O = L-glutamyl-[protein] + NH4(+)</text>
        <dbReference type="Rhea" id="RHEA:16441"/>
        <dbReference type="Rhea" id="RHEA-COMP:10207"/>
        <dbReference type="Rhea" id="RHEA-COMP:10208"/>
        <dbReference type="ChEBI" id="CHEBI:15377"/>
        <dbReference type="ChEBI" id="CHEBI:28938"/>
        <dbReference type="ChEBI" id="CHEBI:29973"/>
        <dbReference type="ChEBI" id="CHEBI:30011"/>
        <dbReference type="EC" id="3.5.1.44"/>
    </reaction>
</comment>
<dbReference type="CDD" id="cd17541">
    <property type="entry name" value="REC_CheB-like"/>
    <property type="match status" value="1"/>
</dbReference>
<keyword evidence="2 6" id="KW-0145">Chemotaxis</keyword>
<dbReference type="PROSITE" id="PS50122">
    <property type="entry name" value="CHEB"/>
    <property type="match status" value="1"/>
</dbReference>
<dbReference type="SUPFAM" id="SSF52172">
    <property type="entry name" value="CheY-like"/>
    <property type="match status" value="1"/>
</dbReference>
<dbReference type="PANTHER" id="PTHR42872:SF6">
    <property type="entry name" value="PROTEIN-GLUTAMATE METHYLESTERASE_PROTEIN-GLUTAMINE GLUTAMINASE"/>
    <property type="match status" value="1"/>
</dbReference>
<evidence type="ECO:0000313" key="12">
    <source>
        <dbReference type="Proteomes" id="UP001163687"/>
    </source>
</evidence>
<dbReference type="GO" id="GO:0050568">
    <property type="term" value="F:protein-glutamine glutaminase activity"/>
    <property type="evidence" value="ECO:0007669"/>
    <property type="project" value="UniProtKB-UniRule"/>
</dbReference>
<dbReference type="InterPro" id="IPR008248">
    <property type="entry name" value="CheB-like"/>
</dbReference>
<comment type="catalytic activity">
    <reaction evidence="5 6">
        <text>[protein]-L-glutamate 5-O-methyl ester + H2O = L-glutamyl-[protein] + methanol + H(+)</text>
        <dbReference type="Rhea" id="RHEA:23236"/>
        <dbReference type="Rhea" id="RHEA-COMP:10208"/>
        <dbReference type="Rhea" id="RHEA-COMP:10311"/>
        <dbReference type="ChEBI" id="CHEBI:15377"/>
        <dbReference type="ChEBI" id="CHEBI:15378"/>
        <dbReference type="ChEBI" id="CHEBI:17790"/>
        <dbReference type="ChEBI" id="CHEBI:29973"/>
        <dbReference type="ChEBI" id="CHEBI:82795"/>
        <dbReference type="EC" id="3.1.1.61"/>
    </reaction>
</comment>
<dbReference type="RefSeq" id="WP_264843548.1">
    <property type="nucleotide sequence ID" value="NZ_AP025628.1"/>
</dbReference>
<dbReference type="Gene3D" id="3.40.50.2300">
    <property type="match status" value="1"/>
</dbReference>
<protein>
    <recommendedName>
        <fullName evidence="6">Protein-glutamate methylesterase/protein-glutamine glutaminase</fullName>
        <ecNumber evidence="6">3.1.1.61</ecNumber>
        <ecNumber evidence="6">3.5.1.44</ecNumber>
    </recommendedName>
</protein>
<accession>A0AA35G7K5</accession>
<evidence type="ECO:0000256" key="7">
    <source>
        <dbReference type="PROSITE-ProRule" id="PRU00050"/>
    </source>
</evidence>
<dbReference type="Pfam" id="PF00072">
    <property type="entry name" value="Response_reg"/>
    <property type="match status" value="1"/>
</dbReference>
<keyword evidence="6 8" id="KW-0597">Phosphoprotein</keyword>
<dbReference type="PANTHER" id="PTHR42872">
    <property type="entry name" value="PROTEIN-GLUTAMATE METHYLESTERASE/PROTEIN-GLUTAMINE GLUTAMINASE"/>
    <property type="match status" value="1"/>
</dbReference>
<dbReference type="EC" id="3.5.1.44" evidence="6"/>
<dbReference type="Gene3D" id="3.40.50.180">
    <property type="entry name" value="Methylesterase CheB, C-terminal domain"/>
    <property type="match status" value="1"/>
</dbReference>
<evidence type="ECO:0000256" key="4">
    <source>
        <dbReference type="ARBA" id="ARBA00024867"/>
    </source>
</evidence>
<evidence type="ECO:0000259" key="9">
    <source>
        <dbReference type="PROSITE" id="PS50110"/>
    </source>
</evidence>
<evidence type="ECO:0000256" key="8">
    <source>
        <dbReference type="PROSITE-ProRule" id="PRU00169"/>
    </source>
</evidence>
<evidence type="ECO:0000256" key="2">
    <source>
        <dbReference type="ARBA" id="ARBA00022500"/>
    </source>
</evidence>
<feature type="modified residue" description="4-aspartylphosphate" evidence="6 8">
    <location>
        <position position="58"/>
    </location>
</feature>
<dbReference type="SUPFAM" id="SSF52738">
    <property type="entry name" value="Methylesterase CheB, C-terminal domain"/>
    <property type="match status" value="1"/>
</dbReference>
<comment type="similarity">
    <text evidence="6">Belongs to the CheB family.</text>
</comment>
<dbReference type="InterPro" id="IPR035909">
    <property type="entry name" value="CheB_C"/>
</dbReference>
<comment type="function">
    <text evidence="6">Involved in chemotaxis. Part of a chemotaxis signal transduction system that modulates chemotaxis in response to various stimuli. Catalyzes the demethylation of specific methylglutamate residues introduced into the chemoreceptors (methyl-accepting chemotaxis proteins or MCP) by CheR. Also mediates the irreversible deamidation of specific glutamine residues to glutamic acid.</text>
</comment>
<evidence type="ECO:0000259" key="10">
    <source>
        <dbReference type="PROSITE" id="PS50122"/>
    </source>
</evidence>
<dbReference type="Pfam" id="PF01339">
    <property type="entry name" value="CheB_methylest"/>
    <property type="match status" value="1"/>
</dbReference>
<reference evidence="11" key="1">
    <citation type="submission" date="2022-03" db="EMBL/GenBank/DDBJ databases">
        <title>Complete genome sequence of Caldinitratiruptor microaerophilus.</title>
        <authorList>
            <person name="Mukaiyama R."/>
            <person name="Nishiyama T."/>
            <person name="Ueda K."/>
        </authorList>
    </citation>
    <scope>NUCLEOTIDE SEQUENCE</scope>
    <source>
        <strain evidence="11">JCM 16183</strain>
    </source>
</reference>
<comment type="subcellular location">
    <subcellularLocation>
        <location evidence="6">Cytoplasm</location>
    </subcellularLocation>
</comment>
<comment type="domain">
    <text evidence="6">Contains a C-terminal catalytic domain, and an N-terminal region which modulates catalytic activity.</text>
</comment>